<evidence type="ECO:0000313" key="2">
    <source>
        <dbReference type="EMBL" id="KAG5666677.1"/>
    </source>
</evidence>
<keyword evidence="3" id="KW-1185">Reference proteome</keyword>
<dbReference type="Gene3D" id="3.15.10.30">
    <property type="entry name" value="Haemolymph juvenile hormone binding protein"/>
    <property type="match status" value="1"/>
</dbReference>
<evidence type="ECO:0000256" key="1">
    <source>
        <dbReference type="SAM" id="SignalP"/>
    </source>
</evidence>
<feature type="signal peptide" evidence="1">
    <location>
        <begin position="1"/>
        <end position="23"/>
    </location>
</feature>
<dbReference type="InterPro" id="IPR038606">
    <property type="entry name" value="To_sf"/>
</dbReference>
<dbReference type="Proteomes" id="UP001107558">
    <property type="component" value="Chromosome 4"/>
</dbReference>
<dbReference type="SMART" id="SM00700">
    <property type="entry name" value="JHBP"/>
    <property type="match status" value="1"/>
</dbReference>
<accession>A0A9J6BAF9</accession>
<keyword evidence="1" id="KW-0732">Signal</keyword>
<feature type="chain" id="PRO_5039953266" evidence="1">
    <location>
        <begin position="24"/>
        <end position="249"/>
    </location>
</feature>
<dbReference type="PANTHER" id="PTHR11008:SF39">
    <property type="entry name" value="CIRCADIAN CLOCK-CONTROLLED PROTEIN-LIKE PROTEIN"/>
    <property type="match status" value="1"/>
</dbReference>
<reference evidence="2" key="1">
    <citation type="submission" date="2021-03" db="EMBL/GenBank/DDBJ databases">
        <title>Chromosome level genome of the anhydrobiotic midge Polypedilum vanderplanki.</title>
        <authorList>
            <person name="Yoshida Y."/>
            <person name="Kikawada T."/>
            <person name="Gusev O."/>
        </authorList>
    </citation>
    <scope>NUCLEOTIDE SEQUENCE</scope>
    <source>
        <strain evidence="2">NIAS01</strain>
        <tissue evidence="2">Whole body or cell culture</tissue>
    </source>
</reference>
<dbReference type="OrthoDB" id="8179031at2759"/>
<dbReference type="PANTHER" id="PTHR11008">
    <property type="entry name" value="PROTEIN TAKEOUT-LIKE PROTEIN"/>
    <property type="match status" value="1"/>
</dbReference>
<organism evidence="2 3">
    <name type="scientific">Polypedilum vanderplanki</name>
    <name type="common">Sleeping chironomid midge</name>
    <dbReference type="NCBI Taxonomy" id="319348"/>
    <lineage>
        <taxon>Eukaryota</taxon>
        <taxon>Metazoa</taxon>
        <taxon>Ecdysozoa</taxon>
        <taxon>Arthropoda</taxon>
        <taxon>Hexapoda</taxon>
        <taxon>Insecta</taxon>
        <taxon>Pterygota</taxon>
        <taxon>Neoptera</taxon>
        <taxon>Endopterygota</taxon>
        <taxon>Diptera</taxon>
        <taxon>Nematocera</taxon>
        <taxon>Chironomoidea</taxon>
        <taxon>Chironomidae</taxon>
        <taxon>Chironominae</taxon>
        <taxon>Polypedilum</taxon>
        <taxon>Polypedilum</taxon>
    </lineage>
</organism>
<name>A0A9J6BAF9_POLVA</name>
<gene>
    <name evidence="2" type="ORF">PVAND_014692</name>
</gene>
<proteinExistence type="predicted"/>
<evidence type="ECO:0000313" key="3">
    <source>
        <dbReference type="Proteomes" id="UP001107558"/>
    </source>
</evidence>
<dbReference type="Pfam" id="PF06585">
    <property type="entry name" value="JHBP"/>
    <property type="match status" value="1"/>
</dbReference>
<comment type="caution">
    <text evidence="2">The sequence shown here is derived from an EMBL/GenBank/DDBJ whole genome shotgun (WGS) entry which is preliminary data.</text>
</comment>
<protein>
    <submittedName>
        <fullName evidence="2">Uncharacterized protein</fullName>
    </submittedName>
</protein>
<sequence length="249" mass="27744">MTALSELTICILLIIASIAITNAALPSTIPICRRSDPRISDCMIEAIKALQPKMADGNLGDGFRIPPQEPFYINDIALSDASNMKITLTDVALHGTTKFNIEKLRANMQELKMDAIISYPSLELTAKYHYIAQFFGRPIKSEGDIVVKIGDSRNRISIKMHKVLKDGKEYLQFDKVGIKISGQPTGIQLKGLFGDNKTLNEIATALIKENPLFQPNRLFPHFEKNLSEAMTNIANTIVYKATFDEVFPE</sequence>
<dbReference type="AlphaFoldDB" id="A0A9J6BAF9"/>
<dbReference type="GO" id="GO:0005615">
    <property type="term" value="C:extracellular space"/>
    <property type="evidence" value="ECO:0007669"/>
    <property type="project" value="TreeGrafter"/>
</dbReference>
<dbReference type="InterPro" id="IPR010562">
    <property type="entry name" value="Haemolymph_juvenile_hormone-bd"/>
</dbReference>
<dbReference type="EMBL" id="JADBJN010000004">
    <property type="protein sequence ID" value="KAG5666677.1"/>
    <property type="molecule type" value="Genomic_DNA"/>
</dbReference>